<evidence type="ECO:0000256" key="9">
    <source>
        <dbReference type="ARBA" id="ARBA00022840"/>
    </source>
</evidence>
<dbReference type="EC" id="6.3.2.29" evidence="5"/>
<dbReference type="NCBIfam" id="TIGR02068">
    <property type="entry name" value="cya_phycin_syn"/>
    <property type="match status" value="1"/>
</dbReference>
<evidence type="ECO:0000256" key="5">
    <source>
        <dbReference type="ARBA" id="ARBA00013005"/>
    </source>
</evidence>
<comment type="similarity">
    <text evidence="2">In the C-terminal section; belongs to the MurCDEF family.</text>
</comment>
<gene>
    <name evidence="15" type="primary">cphA</name>
    <name evidence="15" type="ORF">KOF26_06590</name>
</gene>
<dbReference type="InterPro" id="IPR044019">
    <property type="entry name" value="Cyanophycin_syn_N"/>
</dbReference>
<keyword evidence="9 13" id="KW-0067">ATP-binding</keyword>
<accession>A0ABS6BI83</accession>
<evidence type="ECO:0000256" key="6">
    <source>
        <dbReference type="ARBA" id="ARBA00022036"/>
    </source>
</evidence>
<evidence type="ECO:0000256" key="13">
    <source>
        <dbReference type="PROSITE-ProRule" id="PRU00409"/>
    </source>
</evidence>
<name>A0ABS6BI83_9SPHN</name>
<dbReference type="EMBL" id="JAHKRT010000003">
    <property type="protein sequence ID" value="MBU3077532.1"/>
    <property type="molecule type" value="Genomic_DNA"/>
</dbReference>
<keyword evidence="8 13" id="KW-0547">Nucleotide-binding</keyword>
<keyword evidence="16" id="KW-1185">Reference proteome</keyword>
<dbReference type="Pfam" id="PF08245">
    <property type="entry name" value="Mur_ligase_M"/>
    <property type="match status" value="1"/>
</dbReference>
<dbReference type="GO" id="GO:0071161">
    <property type="term" value="F:cyanophycin synthetase activity (L-arginine-adding)"/>
    <property type="evidence" value="ECO:0007669"/>
    <property type="project" value="UniProtKB-EC"/>
</dbReference>
<evidence type="ECO:0000256" key="8">
    <source>
        <dbReference type="ARBA" id="ARBA00022741"/>
    </source>
</evidence>
<dbReference type="InterPro" id="IPR013221">
    <property type="entry name" value="Mur_ligase_cen"/>
</dbReference>
<protein>
    <recommendedName>
        <fullName evidence="6">Cyanophycin synthetase</fullName>
        <ecNumber evidence="5">6.3.2.29</ecNumber>
        <ecNumber evidence="4">6.3.2.30</ecNumber>
    </recommendedName>
    <alternativeName>
        <fullName evidence="10">Cyanophycin synthase</fullName>
    </alternativeName>
</protein>
<dbReference type="Proteomes" id="UP000776276">
    <property type="component" value="Unassembled WGS sequence"/>
</dbReference>
<dbReference type="InterPro" id="IPR004101">
    <property type="entry name" value="Mur_ligase_C"/>
</dbReference>
<evidence type="ECO:0000256" key="11">
    <source>
        <dbReference type="ARBA" id="ARBA00048094"/>
    </source>
</evidence>
<dbReference type="InterPro" id="IPR011810">
    <property type="entry name" value="Cya_phycin_syn"/>
</dbReference>
<dbReference type="InterPro" id="IPR011761">
    <property type="entry name" value="ATP-grasp"/>
</dbReference>
<sequence length="926" mass="99059">MTALMKRAVFVRSRGVGARGIKVTERSVYRGPHLYSTRPMIRIQLDLRDLEQWPTDRLPHFTDQLLALLPGLATHGCSYRQPGGLLRRMRQGTWLGHVIEHVALELQTLAGLKVTRGKTRSVKGRPGVYNMLYAYRDEQAGLAAGAHAIRLVAALLPSPLGKVDGLELLDTPALDDVRDVGAIAADLKARLRAGALGPTTRALVEAAERRGIPVMRLNEQSLIQLGHGSRQKRIRASITGDTSQIAVDIAGDKSLTKRLLAEAGLPVPRGVVVRSEDEAVREGRRLGVPVVVKPLDGNHGRGVTTGLFAEDALRQAFQLAARHSRRVIVEQQVPGNDHRILVIGGKMVAVAERLPAQVVGDGFHSIRQLIEFLNDDPRRGDGHENMLTRIAIDGAMLALLAKQGRTPDTVPMAAERVVLRDTANLSTGGTAVDRTDVIHPANIAIAEQAAAVVGLDVCGIDFLSPDISRPVRETGGGIVEVNAAPGFRMHLEPSSGTPRDVAGPVIEALFPRGSRSRVPIFAITGTNGKSTTVRMVARILCKDGRNVGMTTTSGIYFNGHLMMAADASGPKSARAVLRNPKVDVAVLETARGGILREGLGFDGADIGAVLNVTADHLGLKGIDTVEELADVKGVVVESVARRGHSILNADDPMCWRIARHARGRLVWFSLSGGADMSEAMRRHIADGGMAVLREPGADGGTIVLHRAGERIMVIAAAEIPATLGGIAEFNLANALAAVAMCAAEGVSLASIREGLRDFTTSFEDSPGRLNVHDAHGRRFILDYAHNPAGLSALGQVIERLRGRHKRVIGMVSIPGDRRDEDIVEMGQLAAGIFDEIIFREAPDGRGRPPGETNGLMSQGAMLSGMATERVHRIVDELEAVTTTLAMSEAGDLLVLMPTSVEAVWQQILAFAPGPAPVPVARRRAHV</sequence>
<evidence type="ECO:0000256" key="12">
    <source>
        <dbReference type="ARBA" id="ARBA00048425"/>
    </source>
</evidence>
<comment type="caution">
    <text evidence="15">The sequence shown here is derived from an EMBL/GenBank/DDBJ whole genome shotgun (WGS) entry which is preliminary data.</text>
</comment>
<evidence type="ECO:0000256" key="3">
    <source>
        <dbReference type="ARBA" id="ARBA00011738"/>
    </source>
</evidence>
<dbReference type="NCBIfam" id="NF010623">
    <property type="entry name" value="PRK14016.1"/>
    <property type="match status" value="1"/>
</dbReference>
<proteinExistence type="inferred from homology"/>
<evidence type="ECO:0000256" key="2">
    <source>
        <dbReference type="ARBA" id="ARBA00009060"/>
    </source>
</evidence>
<dbReference type="Pfam" id="PF02875">
    <property type="entry name" value="Mur_ligase_C"/>
    <property type="match status" value="1"/>
</dbReference>
<reference evidence="15 16" key="1">
    <citation type="submission" date="2021-06" db="EMBL/GenBank/DDBJ databases">
        <title>Sphingomonas sp. XMGL2, whole genome shotgun sequencing project.</title>
        <authorList>
            <person name="Zhao G."/>
            <person name="Shen L."/>
        </authorList>
    </citation>
    <scope>NUCLEOTIDE SEQUENCE [LARGE SCALE GENOMIC DNA]</scope>
    <source>
        <strain evidence="15 16">XMGL2</strain>
    </source>
</reference>
<comment type="catalytic activity">
    <reaction evidence="11">
        <text>[L-4-(L-arginin-2-N-yl)aspartate](n)-L-aspartate + L-arginine + ATP = [L-4-(L-arginin-2-N-yl)aspartate](n+1) + ADP + phosphate + H(+)</text>
        <dbReference type="Rhea" id="RHEA:23888"/>
        <dbReference type="Rhea" id="RHEA-COMP:13732"/>
        <dbReference type="Rhea" id="RHEA-COMP:13733"/>
        <dbReference type="ChEBI" id="CHEBI:15378"/>
        <dbReference type="ChEBI" id="CHEBI:30616"/>
        <dbReference type="ChEBI" id="CHEBI:32682"/>
        <dbReference type="ChEBI" id="CHEBI:43474"/>
        <dbReference type="ChEBI" id="CHEBI:137986"/>
        <dbReference type="ChEBI" id="CHEBI:137990"/>
        <dbReference type="ChEBI" id="CHEBI:456216"/>
        <dbReference type="EC" id="6.3.2.30"/>
    </reaction>
</comment>
<evidence type="ECO:0000256" key="7">
    <source>
        <dbReference type="ARBA" id="ARBA00022598"/>
    </source>
</evidence>
<evidence type="ECO:0000313" key="16">
    <source>
        <dbReference type="Proteomes" id="UP000776276"/>
    </source>
</evidence>
<feature type="domain" description="ATP-grasp" evidence="14">
    <location>
        <begin position="257"/>
        <end position="510"/>
    </location>
</feature>
<comment type="function">
    <text evidence="1">Catalyzes the ATP-dependent polymerization of arginine and aspartate to multi-L-arginyl-poly-L-aspartic acid (cyanophycin; a water-insoluble reserve polymer).</text>
</comment>
<keyword evidence="7 15" id="KW-0436">Ligase</keyword>
<dbReference type="EC" id="6.3.2.30" evidence="4"/>
<dbReference type="PROSITE" id="PS01011">
    <property type="entry name" value="FOLYLPOLYGLU_SYNT_1"/>
    <property type="match status" value="1"/>
</dbReference>
<comment type="catalytic activity">
    <reaction evidence="12">
        <text>[L-4-(L-arginin-2-N-yl)aspartate](n) + L-aspartate + ATP = [L-4-(L-arginin-2-N-yl)aspartate](n)-L-aspartate + ADP + phosphate + H(+)</text>
        <dbReference type="Rhea" id="RHEA:13277"/>
        <dbReference type="Rhea" id="RHEA-COMP:13728"/>
        <dbReference type="Rhea" id="RHEA-COMP:13733"/>
        <dbReference type="ChEBI" id="CHEBI:15378"/>
        <dbReference type="ChEBI" id="CHEBI:29991"/>
        <dbReference type="ChEBI" id="CHEBI:30616"/>
        <dbReference type="ChEBI" id="CHEBI:43474"/>
        <dbReference type="ChEBI" id="CHEBI:137986"/>
        <dbReference type="ChEBI" id="CHEBI:137990"/>
        <dbReference type="ChEBI" id="CHEBI:456216"/>
        <dbReference type="EC" id="6.3.2.29"/>
    </reaction>
</comment>
<dbReference type="PROSITE" id="PS50975">
    <property type="entry name" value="ATP_GRASP"/>
    <property type="match status" value="1"/>
</dbReference>
<organism evidence="15 16">
    <name type="scientific">Sphingomonas quercus</name>
    <dbReference type="NCBI Taxonomy" id="2842451"/>
    <lineage>
        <taxon>Bacteria</taxon>
        <taxon>Pseudomonadati</taxon>
        <taxon>Pseudomonadota</taxon>
        <taxon>Alphaproteobacteria</taxon>
        <taxon>Sphingomonadales</taxon>
        <taxon>Sphingomonadaceae</taxon>
        <taxon>Sphingomonas</taxon>
    </lineage>
</organism>
<evidence type="ECO:0000259" key="14">
    <source>
        <dbReference type="PROSITE" id="PS50975"/>
    </source>
</evidence>
<evidence type="ECO:0000256" key="1">
    <source>
        <dbReference type="ARBA" id="ARBA00003184"/>
    </source>
</evidence>
<dbReference type="GO" id="GO:0071160">
    <property type="term" value="F:cyanophycin synthetase activity (L-aspartate-adding)"/>
    <property type="evidence" value="ECO:0007669"/>
    <property type="project" value="UniProtKB-EC"/>
</dbReference>
<comment type="subunit">
    <text evidence="3">Homodimer.</text>
</comment>
<evidence type="ECO:0000256" key="10">
    <source>
        <dbReference type="ARBA" id="ARBA00031353"/>
    </source>
</evidence>
<evidence type="ECO:0000313" key="15">
    <source>
        <dbReference type="EMBL" id="MBU3077532.1"/>
    </source>
</evidence>
<dbReference type="InterPro" id="IPR018109">
    <property type="entry name" value="Folylpolyglutamate_synth_CS"/>
</dbReference>
<dbReference type="Pfam" id="PF18921">
    <property type="entry name" value="Cyanophycin_syn"/>
    <property type="match status" value="1"/>
</dbReference>
<evidence type="ECO:0000256" key="4">
    <source>
        <dbReference type="ARBA" id="ARBA00012968"/>
    </source>
</evidence>
<dbReference type="InterPro" id="IPR003135">
    <property type="entry name" value="ATP-grasp_carboxylate-amine"/>
</dbReference>
<dbReference type="PANTHER" id="PTHR23135:SF18">
    <property type="entry name" value="CYANOPHYCIN SYNTHETASE"/>
    <property type="match status" value="1"/>
</dbReference>
<dbReference type="Pfam" id="PF02222">
    <property type="entry name" value="ATP-grasp"/>
    <property type="match status" value="1"/>
</dbReference>
<dbReference type="PANTHER" id="PTHR23135">
    <property type="entry name" value="MUR LIGASE FAMILY MEMBER"/>
    <property type="match status" value="1"/>
</dbReference>